<comment type="caution">
    <text evidence="2">The sequence shown here is derived from an EMBL/GenBank/DDBJ whole genome shotgun (WGS) entry which is preliminary data.</text>
</comment>
<accession>A0A3S5AHS5</accession>
<feature type="compositionally biased region" description="Polar residues" evidence="1">
    <location>
        <begin position="27"/>
        <end position="38"/>
    </location>
</feature>
<evidence type="ECO:0000313" key="3">
    <source>
        <dbReference type="Proteomes" id="UP000784294"/>
    </source>
</evidence>
<evidence type="ECO:0000256" key="1">
    <source>
        <dbReference type="SAM" id="MobiDB-lite"/>
    </source>
</evidence>
<proteinExistence type="predicted"/>
<sequence length="76" mass="8450">MSPSLLGKLDQPPSFSDEMTSTLNLALESSQVKTTQAKPSRRKAAFRHTSSLGCEENRQKDSPTGQRYRFYDGKGV</sequence>
<keyword evidence="3" id="KW-1185">Reference proteome</keyword>
<evidence type="ECO:0000313" key="2">
    <source>
        <dbReference type="EMBL" id="VEL24165.1"/>
    </source>
</evidence>
<protein>
    <submittedName>
        <fullName evidence="2">Uncharacterized protein</fullName>
    </submittedName>
</protein>
<dbReference type="AlphaFoldDB" id="A0A3S5AHS5"/>
<feature type="region of interest" description="Disordered" evidence="1">
    <location>
        <begin position="27"/>
        <end position="76"/>
    </location>
</feature>
<reference evidence="2" key="1">
    <citation type="submission" date="2018-11" db="EMBL/GenBank/DDBJ databases">
        <authorList>
            <consortium name="Pathogen Informatics"/>
        </authorList>
    </citation>
    <scope>NUCLEOTIDE SEQUENCE</scope>
</reference>
<dbReference type="Proteomes" id="UP000784294">
    <property type="component" value="Unassembled WGS sequence"/>
</dbReference>
<dbReference type="EMBL" id="CAAALY010066288">
    <property type="protein sequence ID" value="VEL24165.1"/>
    <property type="molecule type" value="Genomic_DNA"/>
</dbReference>
<organism evidence="2 3">
    <name type="scientific">Protopolystoma xenopodis</name>
    <dbReference type="NCBI Taxonomy" id="117903"/>
    <lineage>
        <taxon>Eukaryota</taxon>
        <taxon>Metazoa</taxon>
        <taxon>Spiralia</taxon>
        <taxon>Lophotrochozoa</taxon>
        <taxon>Platyhelminthes</taxon>
        <taxon>Monogenea</taxon>
        <taxon>Polyopisthocotylea</taxon>
        <taxon>Polystomatidea</taxon>
        <taxon>Polystomatidae</taxon>
        <taxon>Protopolystoma</taxon>
    </lineage>
</organism>
<gene>
    <name evidence="2" type="ORF">PXEA_LOCUS17605</name>
</gene>
<name>A0A3S5AHS5_9PLAT</name>